<dbReference type="OrthoDB" id="3692310at2"/>
<dbReference type="EMBL" id="FNKO01000001">
    <property type="protein sequence ID" value="SDQ35302.1"/>
    <property type="molecule type" value="Genomic_DNA"/>
</dbReference>
<name>A0A1H1A6L3_9ACTN</name>
<keyword evidence="2" id="KW-1185">Reference proteome</keyword>
<organism evidence="1 2">
    <name type="scientific">Actinopolyspora saharensis</name>
    <dbReference type="NCBI Taxonomy" id="995062"/>
    <lineage>
        <taxon>Bacteria</taxon>
        <taxon>Bacillati</taxon>
        <taxon>Actinomycetota</taxon>
        <taxon>Actinomycetes</taxon>
        <taxon>Actinopolysporales</taxon>
        <taxon>Actinopolysporaceae</taxon>
        <taxon>Actinopolyspora</taxon>
    </lineage>
</organism>
<accession>A0A1H1A6L3</accession>
<evidence type="ECO:0000313" key="1">
    <source>
        <dbReference type="EMBL" id="SDQ35302.1"/>
    </source>
</evidence>
<sequence length="156" mass="17722">MSTPWTLHGSTRRDHDEWKHLHELTHGWTAAWADNHGFHLDAVPAEPPATTHLWAWTTGRWLRARIDAPHWWAVVLAVGDTTIEPSWRREVTDLPEVSPVLHWAATDGRIRQYRGADGVLDQDTHIQLVPHRRTTAPFIGTRDSLPGEFGQLLGST</sequence>
<gene>
    <name evidence="1" type="ORF">SAMN04489718_1439</name>
</gene>
<dbReference type="STRING" id="995062.SAMN04489718_1439"/>
<proteinExistence type="predicted"/>
<reference evidence="2" key="1">
    <citation type="submission" date="2016-10" db="EMBL/GenBank/DDBJ databases">
        <authorList>
            <person name="Varghese N."/>
            <person name="Submissions S."/>
        </authorList>
    </citation>
    <scope>NUCLEOTIDE SEQUENCE [LARGE SCALE GENOMIC DNA]</scope>
    <source>
        <strain evidence="2">DSM 45459</strain>
    </source>
</reference>
<protein>
    <submittedName>
        <fullName evidence="1">Uncharacterized protein</fullName>
    </submittedName>
</protein>
<dbReference type="Proteomes" id="UP000199301">
    <property type="component" value="Unassembled WGS sequence"/>
</dbReference>
<dbReference type="AlphaFoldDB" id="A0A1H1A6L3"/>
<evidence type="ECO:0000313" key="2">
    <source>
        <dbReference type="Proteomes" id="UP000199301"/>
    </source>
</evidence>
<dbReference type="RefSeq" id="WP_092521849.1">
    <property type="nucleotide sequence ID" value="NZ_FNKO01000001.1"/>
</dbReference>